<feature type="compositionally biased region" description="Basic and acidic residues" evidence="1">
    <location>
        <begin position="529"/>
        <end position="547"/>
    </location>
</feature>
<accession>A0A0X9YMK3</accession>
<evidence type="ECO:0000313" key="2">
    <source>
        <dbReference type="EMBL" id="AMA67403.1"/>
    </source>
</evidence>
<dbReference type="InterPro" id="IPR008550">
    <property type="entry name" value="Herpesvirus_BRRF2-like"/>
</dbReference>
<feature type="compositionally biased region" description="Acidic residues" evidence="1">
    <location>
        <begin position="498"/>
        <end position="508"/>
    </location>
</feature>
<evidence type="ECO:0000256" key="1">
    <source>
        <dbReference type="SAM" id="MobiDB-lite"/>
    </source>
</evidence>
<sequence>MKPRLLGAMASNIVHLAVTGVTESNFTEWKAHIDTFLNRERAAASLACLRRFFGHESHPGLLASITILKCMFGKSHKFSHKKSVIENAQHAAKTAKTIYRKLKDHAHESSMLEIFQDCKTRMILILDNTCNCVDCTRLIQILKGAPAMMRPPNLNPHKKYSDAATSLTWIYNQVVLNLDVALVDEEVTKMFLKPEEFNYFGDTATETAMVATCLNFCWLFFMLEFYILSELRLLQNQMEKTCSMLGISGNDHVNVCKYLFSLETHNYKTHEVDFTLANLDLFEETQKDLNKKYKLTPQSEAKICEISGVSRRSRQYIEQKLSKFIRPRHGQGQEVSCLENKLGNLSLERTETNSGRASTSCDIFMETPSDSFLKNVVTPMDIIQSSTYGQQELSCDNKLELTFHGEVSLEDEEIELEISDEEIELEISDEEADLDISDEDLDISDEEADLDISDEEAELDISEEDKNNDSDDDENKSGEASGISQHGQKTTRSKTQEDDSSEDEDDLPFYEMHEFERMLYSDRPTAQRQTEKQSKEEKLKSEGYFRV</sequence>
<name>A0A0X9YMK3_9GAMA</name>
<gene>
    <name evidence="2" type="primary">ORF48</name>
    <name evidence="2" type="ORF">AOT99_gpORF48</name>
</gene>
<dbReference type="Pfam" id="PF05734">
    <property type="entry name" value="DUF832"/>
    <property type="match status" value="1"/>
</dbReference>
<organism evidence="2 3">
    <name type="scientific">Vespertilionid gammaherpesvirus 1</name>
    <dbReference type="NCBI Taxonomy" id="2560830"/>
    <lineage>
        <taxon>Viruses</taxon>
        <taxon>Duplodnaviria</taxon>
        <taxon>Heunggongvirae</taxon>
        <taxon>Peploviricota</taxon>
        <taxon>Herviviricetes</taxon>
        <taxon>Herpesvirales</taxon>
        <taxon>Orthoherpesviridae</taxon>
        <taxon>Gammaherpesvirinae</taxon>
        <taxon>Percavirus</taxon>
        <taxon>Percavirus vespertilionidgamma1</taxon>
    </lineage>
</organism>
<feature type="region of interest" description="Disordered" evidence="1">
    <location>
        <begin position="422"/>
        <end position="547"/>
    </location>
</feature>
<dbReference type="EMBL" id="KU220026">
    <property type="protein sequence ID" value="AMA67403.1"/>
    <property type="molecule type" value="Genomic_DNA"/>
</dbReference>
<dbReference type="Proteomes" id="UP000207650">
    <property type="component" value="Segment"/>
</dbReference>
<proteinExistence type="predicted"/>
<keyword evidence="3" id="KW-1185">Reference proteome</keyword>
<dbReference type="KEGG" id="vg:26836965"/>
<evidence type="ECO:0000313" key="3">
    <source>
        <dbReference type="Proteomes" id="UP000207650"/>
    </source>
</evidence>
<reference evidence="2 3" key="1">
    <citation type="journal article" date="2016" name="MSphere">
        <title>Isolation and Characterization of a Novel Gammaherpesvirus from a Microbat Cell Line.</title>
        <authorList>
            <person name="Shabman R.S."/>
            <person name="Shrivastava S."/>
            <person name="Tsibane T."/>
            <person name="Attie O."/>
            <person name="Jayaprakash A."/>
            <person name="Mire C.E."/>
            <person name="Dilley K.E."/>
            <person name="Puri V."/>
            <person name="Stockwell T.B."/>
            <person name="Geisbert T.W."/>
            <person name="Sachidanandam R."/>
            <person name="Basler C.F."/>
        </authorList>
    </citation>
    <scope>NUCLEOTIDE SEQUENCE [LARGE SCALE GENOMIC DNA]</scope>
    <source>
        <strain evidence="2 3">My-HV8/Myotis velifer incautus/USA/FCGHV/2011</strain>
    </source>
</reference>
<dbReference type="OrthoDB" id="12285at10239"/>
<protein>
    <submittedName>
        <fullName evidence="2">Tegument protein G48</fullName>
    </submittedName>
</protein>
<feature type="compositionally biased region" description="Acidic residues" evidence="1">
    <location>
        <begin position="422"/>
        <end position="463"/>
    </location>
</feature>
<feature type="compositionally biased region" description="Basic and acidic residues" evidence="1">
    <location>
        <begin position="511"/>
        <end position="520"/>
    </location>
</feature>